<evidence type="ECO:0000313" key="3">
    <source>
        <dbReference type="RefSeq" id="XP_028342231.1"/>
    </source>
</evidence>
<accession>A0A455BE31</accession>
<dbReference type="AlphaFoldDB" id="A0A455BE31"/>
<evidence type="ECO:0000256" key="1">
    <source>
        <dbReference type="SAM" id="MobiDB-lite"/>
    </source>
</evidence>
<name>A0A455BE31_PHYMC</name>
<dbReference type="Proteomes" id="UP000248484">
    <property type="component" value="Unplaced"/>
</dbReference>
<protein>
    <submittedName>
        <fullName evidence="3">Ras association domain-containing protein 5-like</fullName>
    </submittedName>
</protein>
<dbReference type="RefSeq" id="XP_028342231.1">
    <property type="nucleotide sequence ID" value="XM_028486430.2"/>
</dbReference>
<dbReference type="KEGG" id="pcad:114485277"/>
<dbReference type="OrthoDB" id="74314at2759"/>
<proteinExistence type="predicted"/>
<gene>
    <name evidence="3" type="primary">LOC114485277</name>
</gene>
<evidence type="ECO:0000313" key="2">
    <source>
        <dbReference type="Proteomes" id="UP000248484"/>
    </source>
</evidence>
<dbReference type="InParanoid" id="A0A455BE31"/>
<organism evidence="2 3">
    <name type="scientific">Physeter macrocephalus</name>
    <name type="common">Sperm whale</name>
    <name type="synonym">Physeter catodon</name>
    <dbReference type="NCBI Taxonomy" id="9755"/>
    <lineage>
        <taxon>Eukaryota</taxon>
        <taxon>Metazoa</taxon>
        <taxon>Chordata</taxon>
        <taxon>Craniata</taxon>
        <taxon>Vertebrata</taxon>
        <taxon>Euteleostomi</taxon>
        <taxon>Mammalia</taxon>
        <taxon>Eutheria</taxon>
        <taxon>Laurasiatheria</taxon>
        <taxon>Artiodactyla</taxon>
        <taxon>Whippomorpha</taxon>
        <taxon>Cetacea</taxon>
        <taxon>Odontoceti</taxon>
        <taxon>Physeteridae</taxon>
        <taxon>Physeter</taxon>
    </lineage>
</organism>
<feature type="compositionally biased region" description="Pro residues" evidence="1">
    <location>
        <begin position="31"/>
        <end position="41"/>
    </location>
</feature>
<feature type="compositionally biased region" description="Low complexity" evidence="1">
    <location>
        <begin position="81"/>
        <end position="91"/>
    </location>
</feature>
<dbReference type="GeneID" id="114485277"/>
<sequence length="154" mass="17023">MAMASPAIGQRPYRLLLDPEPPRYLQSLSGPKPPPPPPPPGRSSRRCAPAPLSTAPGAQEGRGARRAARGDLEPQPRASRPVRPLRPGLQQRLRRRPGAPRPRDVRSIFEQPEDPRVPAERGEGHCFAELELRSGWGWCDLCGRQVLRQALRCA</sequence>
<dbReference type="Gene3D" id="3.30.60.20">
    <property type="match status" value="1"/>
</dbReference>
<feature type="region of interest" description="Disordered" evidence="1">
    <location>
        <begin position="1"/>
        <end position="120"/>
    </location>
</feature>
<feature type="non-terminal residue" evidence="3">
    <location>
        <position position="154"/>
    </location>
</feature>
<reference evidence="3" key="1">
    <citation type="submission" date="2025-08" db="UniProtKB">
        <authorList>
            <consortium name="RefSeq"/>
        </authorList>
    </citation>
    <scope>IDENTIFICATION</scope>
    <source>
        <tissue evidence="3">Muscle</tissue>
    </source>
</reference>
<feature type="compositionally biased region" description="Basic and acidic residues" evidence="1">
    <location>
        <begin position="101"/>
        <end position="120"/>
    </location>
</feature>
<feature type="compositionally biased region" description="Low complexity" evidence="1">
    <location>
        <begin position="46"/>
        <end position="61"/>
    </location>
</feature>
<keyword evidence="2" id="KW-1185">Reference proteome</keyword>